<dbReference type="GO" id="GO:0005737">
    <property type="term" value="C:cytoplasm"/>
    <property type="evidence" value="ECO:0007669"/>
    <property type="project" value="UniProtKB-SubCell"/>
</dbReference>
<comment type="subunit">
    <text evidence="6">Homodimer. The tRNA molecule binds across the dimer.</text>
</comment>
<proteinExistence type="inferred from homology"/>
<dbReference type="PRINTS" id="PR00981">
    <property type="entry name" value="TRNASYNTHSER"/>
</dbReference>
<dbReference type="Gene3D" id="1.10.287.40">
    <property type="entry name" value="Serine-tRNA synthetase, tRNA binding domain"/>
    <property type="match status" value="1"/>
</dbReference>
<dbReference type="InterPro" id="IPR010978">
    <property type="entry name" value="tRNA-bd_arm"/>
</dbReference>
<feature type="binding site" evidence="6 7">
    <location>
        <position position="283"/>
    </location>
    <ligand>
        <name>L-serine</name>
        <dbReference type="ChEBI" id="CHEBI:33384"/>
    </ligand>
</feature>
<feature type="coiled-coil region" evidence="9">
    <location>
        <begin position="45"/>
        <end position="103"/>
    </location>
</feature>
<evidence type="ECO:0000256" key="2">
    <source>
        <dbReference type="ARBA" id="ARBA00022741"/>
    </source>
</evidence>
<dbReference type="InterPro" id="IPR045864">
    <property type="entry name" value="aa-tRNA-synth_II/BPL/LPL"/>
</dbReference>
<evidence type="ECO:0000313" key="11">
    <source>
        <dbReference type="EMBL" id="HGL40987.1"/>
    </source>
</evidence>
<dbReference type="UniPathway" id="UPA00906">
    <property type="reaction ID" value="UER00895"/>
</dbReference>
<dbReference type="InterPro" id="IPR006195">
    <property type="entry name" value="aa-tRNA-synth_II"/>
</dbReference>
<dbReference type="EC" id="6.1.1.11" evidence="6"/>
<dbReference type="InterPro" id="IPR033729">
    <property type="entry name" value="SerRS_core"/>
</dbReference>
<dbReference type="EMBL" id="DTAD01000066">
    <property type="protein sequence ID" value="HGN90687.1"/>
    <property type="molecule type" value="Genomic_DNA"/>
</dbReference>
<dbReference type="GO" id="GO:0016260">
    <property type="term" value="P:selenocysteine biosynthetic process"/>
    <property type="evidence" value="ECO:0007669"/>
    <property type="project" value="UniProtKB-UniRule"/>
</dbReference>
<organism evidence="12">
    <name type="scientific">Caldiarchaeum subterraneum</name>
    <dbReference type="NCBI Taxonomy" id="311458"/>
    <lineage>
        <taxon>Archaea</taxon>
        <taxon>Nitrososphaerota</taxon>
        <taxon>Candidatus Caldarchaeales</taxon>
        <taxon>Candidatus Caldarchaeaceae</taxon>
        <taxon>Candidatus Caldarchaeum</taxon>
    </lineage>
</organism>
<evidence type="ECO:0000313" key="12">
    <source>
        <dbReference type="EMBL" id="HGN90687.1"/>
    </source>
</evidence>
<evidence type="ECO:0000256" key="7">
    <source>
        <dbReference type="PIRSR" id="PIRSR001529-1"/>
    </source>
</evidence>
<dbReference type="AlphaFoldDB" id="A0A7C4I3W8"/>
<accession>A0A7C4I3W8</accession>
<evidence type="ECO:0000256" key="3">
    <source>
        <dbReference type="ARBA" id="ARBA00022840"/>
    </source>
</evidence>
<keyword evidence="4 6" id="KW-0648">Protein biosynthesis</keyword>
<name>A0A7C4I3W8_CALS0</name>
<dbReference type="InterPro" id="IPR002317">
    <property type="entry name" value="Ser-tRNA-ligase_type_1"/>
</dbReference>
<evidence type="ECO:0000256" key="6">
    <source>
        <dbReference type="HAMAP-Rule" id="MF_00176"/>
    </source>
</evidence>
<dbReference type="GO" id="GO:0004828">
    <property type="term" value="F:serine-tRNA ligase activity"/>
    <property type="evidence" value="ECO:0007669"/>
    <property type="project" value="UniProtKB-UniRule"/>
</dbReference>
<dbReference type="InterPro" id="IPR015866">
    <property type="entry name" value="Ser-tRNA-synth_1_N"/>
</dbReference>
<evidence type="ECO:0000259" key="10">
    <source>
        <dbReference type="PROSITE" id="PS50862"/>
    </source>
</evidence>
<feature type="binding site" evidence="6">
    <location>
        <begin position="229"/>
        <end position="231"/>
    </location>
    <ligand>
        <name>L-serine</name>
        <dbReference type="ChEBI" id="CHEBI:33384"/>
    </ligand>
</feature>
<dbReference type="NCBIfam" id="TIGR00414">
    <property type="entry name" value="serS"/>
    <property type="match status" value="1"/>
</dbReference>
<gene>
    <name evidence="6" type="primary">serS</name>
    <name evidence="13" type="ORF">ENM30_03270</name>
    <name evidence="12" type="ORF">ENT82_06145</name>
    <name evidence="11" type="ORF">ENU43_04915</name>
</gene>
<protein>
    <recommendedName>
        <fullName evidence="6">Serine--tRNA ligase</fullName>
        <ecNumber evidence="6">6.1.1.11</ecNumber>
    </recommendedName>
    <alternativeName>
        <fullName evidence="6">Seryl-tRNA synthetase</fullName>
        <shortName evidence="6">SerRS</shortName>
    </alternativeName>
    <alternativeName>
        <fullName evidence="6">Seryl-tRNA(Ser/Sec) synthetase</fullName>
    </alternativeName>
</protein>
<feature type="site" description="Important for serine binding" evidence="7">
    <location>
        <position position="384"/>
    </location>
</feature>
<keyword evidence="6" id="KW-0963">Cytoplasm</keyword>
<dbReference type="Pfam" id="PF00587">
    <property type="entry name" value="tRNA-synt_2b"/>
    <property type="match status" value="1"/>
</dbReference>
<comment type="similarity">
    <text evidence="6">Belongs to the class-II aminoacyl-tRNA synthetase family. Type-1 seryl-tRNA synthetase subfamily.</text>
</comment>
<dbReference type="InterPro" id="IPR042103">
    <property type="entry name" value="SerRS_1_N_sf"/>
</dbReference>
<feature type="binding site" evidence="6">
    <location>
        <position position="384"/>
    </location>
    <ligand>
        <name>L-serine</name>
        <dbReference type="ChEBI" id="CHEBI:33384"/>
    </ligand>
</feature>
<evidence type="ECO:0000256" key="4">
    <source>
        <dbReference type="ARBA" id="ARBA00022917"/>
    </source>
</evidence>
<dbReference type="Pfam" id="PF02403">
    <property type="entry name" value="Seryl_tRNA_N"/>
    <property type="match status" value="1"/>
</dbReference>
<feature type="domain" description="Aminoacyl-transfer RNA synthetases class-II family profile" evidence="10">
    <location>
        <begin position="182"/>
        <end position="409"/>
    </location>
</feature>
<feature type="binding site" evidence="6 8">
    <location>
        <begin position="347"/>
        <end position="350"/>
    </location>
    <ligand>
        <name>ATP</name>
        <dbReference type="ChEBI" id="CHEBI:30616"/>
    </ligand>
</feature>
<dbReference type="Gene3D" id="3.30.930.10">
    <property type="entry name" value="Bira Bifunctional Protein, Domain 2"/>
    <property type="match status" value="1"/>
</dbReference>
<evidence type="ECO:0000256" key="5">
    <source>
        <dbReference type="ARBA" id="ARBA00023146"/>
    </source>
</evidence>
<comment type="catalytic activity">
    <reaction evidence="6">
        <text>tRNA(Ser) + L-serine + ATP = L-seryl-tRNA(Ser) + AMP + diphosphate + H(+)</text>
        <dbReference type="Rhea" id="RHEA:12292"/>
        <dbReference type="Rhea" id="RHEA-COMP:9669"/>
        <dbReference type="Rhea" id="RHEA-COMP:9703"/>
        <dbReference type="ChEBI" id="CHEBI:15378"/>
        <dbReference type="ChEBI" id="CHEBI:30616"/>
        <dbReference type="ChEBI" id="CHEBI:33019"/>
        <dbReference type="ChEBI" id="CHEBI:33384"/>
        <dbReference type="ChEBI" id="CHEBI:78442"/>
        <dbReference type="ChEBI" id="CHEBI:78533"/>
        <dbReference type="ChEBI" id="CHEBI:456215"/>
        <dbReference type="EC" id="6.1.1.11"/>
    </reaction>
</comment>
<comment type="catalytic activity">
    <reaction evidence="6">
        <text>tRNA(Sec) + L-serine + ATP = L-seryl-tRNA(Sec) + AMP + diphosphate + H(+)</text>
        <dbReference type="Rhea" id="RHEA:42580"/>
        <dbReference type="Rhea" id="RHEA-COMP:9742"/>
        <dbReference type="Rhea" id="RHEA-COMP:10128"/>
        <dbReference type="ChEBI" id="CHEBI:15378"/>
        <dbReference type="ChEBI" id="CHEBI:30616"/>
        <dbReference type="ChEBI" id="CHEBI:33019"/>
        <dbReference type="ChEBI" id="CHEBI:33384"/>
        <dbReference type="ChEBI" id="CHEBI:78442"/>
        <dbReference type="ChEBI" id="CHEBI:78533"/>
        <dbReference type="ChEBI" id="CHEBI:456215"/>
        <dbReference type="EC" id="6.1.1.11"/>
    </reaction>
</comment>
<dbReference type="PIRSF" id="PIRSF001529">
    <property type="entry name" value="Ser-tRNA-synth_IIa"/>
    <property type="match status" value="1"/>
</dbReference>
<feature type="binding site" evidence="7">
    <location>
        <position position="260"/>
    </location>
    <ligand>
        <name>L-serine</name>
        <dbReference type="ChEBI" id="CHEBI:33384"/>
    </ligand>
</feature>
<dbReference type="PANTHER" id="PTHR11778">
    <property type="entry name" value="SERYL-TRNA SYNTHETASE"/>
    <property type="match status" value="1"/>
</dbReference>
<feature type="binding site" evidence="7">
    <location>
        <position position="229"/>
    </location>
    <ligand>
        <name>L-serine</name>
        <dbReference type="ChEBI" id="CHEBI:33384"/>
    </ligand>
</feature>
<dbReference type="EMBL" id="DTCM01000062">
    <property type="protein sequence ID" value="HGL40987.1"/>
    <property type="molecule type" value="Genomic_DNA"/>
</dbReference>
<dbReference type="EMBL" id="DRXG01000068">
    <property type="protein sequence ID" value="HHN52316.1"/>
    <property type="molecule type" value="Genomic_DNA"/>
</dbReference>
<feature type="binding site" evidence="6 8">
    <location>
        <begin position="260"/>
        <end position="262"/>
    </location>
    <ligand>
        <name>ATP</name>
        <dbReference type="ChEBI" id="CHEBI:30616"/>
    </ligand>
</feature>
<evidence type="ECO:0000313" key="13">
    <source>
        <dbReference type="EMBL" id="HHN52316.1"/>
    </source>
</evidence>
<dbReference type="HAMAP" id="MF_00176">
    <property type="entry name" value="Ser_tRNA_synth_type1"/>
    <property type="match status" value="1"/>
</dbReference>
<keyword evidence="1 6" id="KW-0436">Ligase</keyword>
<keyword evidence="3 6" id="KW-0067">ATP-binding</keyword>
<comment type="pathway">
    <text evidence="6">Aminoacyl-tRNA biosynthesis; selenocysteinyl-tRNA(Sec) biosynthesis; L-seryl-tRNA(Sec) from L-serine and tRNA(Sec): step 1/1.</text>
</comment>
<dbReference type="GO" id="GO:0005524">
    <property type="term" value="F:ATP binding"/>
    <property type="evidence" value="ECO:0007669"/>
    <property type="project" value="UniProtKB-UniRule"/>
</dbReference>
<feature type="binding site" evidence="8">
    <location>
        <begin position="276"/>
        <end position="279"/>
    </location>
    <ligand>
        <name>ATP</name>
        <dbReference type="ChEBI" id="CHEBI:30616"/>
    </ligand>
</feature>
<evidence type="ECO:0000256" key="1">
    <source>
        <dbReference type="ARBA" id="ARBA00022598"/>
    </source>
</evidence>
<sequence length="427" mass="48636">MLNIKAVRANPGFYKAGMVKRRRSPEIVDEILGLDEERRSILKTIQELRHRRNLAAEKIAAAKKRGEKTDQILLEMQEVNQKIEELETRLATVENKLETLLKTAPNPPHESVPDGESEEDNVVVRSWGELRKGEWLRDHVDVLSALGLADFETAAKVAGARFYYLFDDLVLLNWALVQYGLDFLKGKGFRLVQPPYMLTRRIMEGVVSFQDFEDMLYKVEGEDLYLIGTAEHPLAGLHAGEILDGRKLPLRYAGISPCFRKEAGAHGKDTKGIFRVHQFEKVEQFSFTKPSQSWTEHEFLISNAEELYRSLGLPYRVVNICVGELGPVAAKKYDLEVWMPAQNKYREVVSCSNCTDYQAVGLGIRYREAPHIEETEYVHTLNSTLIATERTIVAILENYQTRDGAVEIPEPLQPYLHGQKIIRPAAR</sequence>
<dbReference type="SUPFAM" id="SSF46589">
    <property type="entry name" value="tRNA-binding arm"/>
    <property type="match status" value="1"/>
</dbReference>
<dbReference type="CDD" id="cd00770">
    <property type="entry name" value="SerRS_core"/>
    <property type="match status" value="1"/>
</dbReference>
<comment type="caution">
    <text evidence="12">The sequence shown here is derived from an EMBL/GenBank/DDBJ whole genome shotgun (WGS) entry which is preliminary data.</text>
</comment>
<keyword evidence="2 6" id="KW-0547">Nucleotide-binding</keyword>
<comment type="function">
    <text evidence="6">Catalyzes the attachment of serine to tRNA(Ser). Is also able to aminoacylate tRNA(Sec) with serine, to form the misacylated tRNA L-seryl-tRNA(Sec), which will be further converted into selenocysteinyl-tRNA(Sec).</text>
</comment>
<keyword evidence="9" id="KW-0175">Coiled coil</keyword>
<reference evidence="12" key="1">
    <citation type="journal article" date="2020" name="mSystems">
        <title>Genome- and Community-Level Interaction Insights into Carbon Utilization and Element Cycling Functions of Hydrothermarchaeota in Hydrothermal Sediment.</title>
        <authorList>
            <person name="Zhou Z."/>
            <person name="Liu Y."/>
            <person name="Xu W."/>
            <person name="Pan J."/>
            <person name="Luo Z.H."/>
            <person name="Li M."/>
        </authorList>
    </citation>
    <scope>NUCLEOTIDE SEQUENCE [LARGE SCALE GENOMIC DNA]</scope>
    <source>
        <strain evidence="13">SpSt-1073</strain>
        <strain evidence="12">SpSt-613</strain>
        <strain evidence="11">SpSt-669</strain>
    </source>
</reference>
<keyword evidence="5 6" id="KW-0030">Aminoacyl-tRNA synthetase</keyword>
<evidence type="ECO:0000256" key="8">
    <source>
        <dbReference type="PIRSR" id="PIRSR001529-2"/>
    </source>
</evidence>
<feature type="binding site" evidence="7">
    <location>
        <position position="382"/>
    </location>
    <ligand>
        <name>L-serine</name>
        <dbReference type="ChEBI" id="CHEBI:33384"/>
    </ligand>
</feature>
<evidence type="ECO:0000256" key="9">
    <source>
        <dbReference type="SAM" id="Coils"/>
    </source>
</evidence>
<dbReference type="GO" id="GO:0006434">
    <property type="term" value="P:seryl-tRNA aminoacylation"/>
    <property type="evidence" value="ECO:0007669"/>
    <property type="project" value="UniProtKB-UniRule"/>
</dbReference>
<dbReference type="InterPro" id="IPR002314">
    <property type="entry name" value="aa-tRNA-synt_IIb"/>
</dbReference>
<dbReference type="PROSITE" id="PS50862">
    <property type="entry name" value="AA_TRNA_LIGASE_II"/>
    <property type="match status" value="1"/>
</dbReference>
<feature type="binding site" evidence="6">
    <location>
        <position position="276"/>
    </location>
    <ligand>
        <name>ATP</name>
        <dbReference type="ChEBI" id="CHEBI:30616"/>
    </ligand>
</feature>
<dbReference type="SUPFAM" id="SSF55681">
    <property type="entry name" value="Class II aaRS and biotin synthetases"/>
    <property type="match status" value="1"/>
</dbReference>
<comment type="domain">
    <text evidence="6">Consists of two distinct domains, a catalytic core and a N-terminal extension that is involved in tRNA binding.</text>
</comment>
<comment type="subcellular location">
    <subcellularLocation>
        <location evidence="6">Cytoplasm</location>
    </subcellularLocation>
</comment>